<dbReference type="EMBL" id="DRPZ01000230">
    <property type="protein sequence ID" value="HGY10183.1"/>
    <property type="molecule type" value="Genomic_DNA"/>
</dbReference>
<dbReference type="Gene3D" id="3.40.50.1820">
    <property type="entry name" value="alpha/beta hydrolase"/>
    <property type="match status" value="2"/>
</dbReference>
<dbReference type="Pfam" id="PF00561">
    <property type="entry name" value="Abhydrolase_1"/>
    <property type="match status" value="1"/>
</dbReference>
<dbReference type="SUPFAM" id="SSF53474">
    <property type="entry name" value="alpha/beta-Hydrolases"/>
    <property type="match status" value="1"/>
</dbReference>
<dbReference type="PANTHER" id="PTHR43194:SF2">
    <property type="entry name" value="PEROXISOMAL MEMBRANE PROTEIN LPX1"/>
    <property type="match status" value="1"/>
</dbReference>
<comment type="caution">
    <text evidence="2">The sequence shown here is derived from an EMBL/GenBank/DDBJ whole genome shotgun (WGS) entry which is preliminary data.</text>
</comment>
<evidence type="ECO:0000259" key="1">
    <source>
        <dbReference type="Pfam" id="PF00561"/>
    </source>
</evidence>
<reference evidence="2" key="1">
    <citation type="journal article" date="2020" name="mSystems">
        <title>Genome- and Community-Level Interaction Insights into Carbon Utilization and Element Cycling Functions of Hydrothermarchaeota in Hydrothermal Sediment.</title>
        <authorList>
            <person name="Zhou Z."/>
            <person name="Liu Y."/>
            <person name="Xu W."/>
            <person name="Pan J."/>
            <person name="Luo Z.H."/>
            <person name="Li M."/>
        </authorList>
    </citation>
    <scope>NUCLEOTIDE SEQUENCE [LARGE SCALE GENOMIC DNA]</scope>
    <source>
        <strain evidence="2">HyVt-570</strain>
    </source>
</reference>
<keyword evidence="2" id="KW-0378">Hydrolase</keyword>
<dbReference type="InterPro" id="IPR000073">
    <property type="entry name" value="AB_hydrolase_1"/>
</dbReference>
<gene>
    <name evidence="2" type="ORF">ENK37_09070</name>
</gene>
<dbReference type="PANTHER" id="PTHR43194">
    <property type="entry name" value="HYDROLASE ALPHA/BETA FOLD FAMILY"/>
    <property type="match status" value="1"/>
</dbReference>
<dbReference type="AlphaFoldDB" id="A0A7C4VEC3"/>
<feature type="domain" description="AB hydrolase-1" evidence="1">
    <location>
        <begin position="30"/>
        <end position="147"/>
    </location>
</feature>
<name>A0A7C4VEC3_9DEIN</name>
<dbReference type="Proteomes" id="UP000885759">
    <property type="component" value="Unassembled WGS sequence"/>
</dbReference>
<dbReference type="InterPro" id="IPR029058">
    <property type="entry name" value="AB_hydrolase_fold"/>
</dbReference>
<accession>A0A7C4VEC3</accession>
<evidence type="ECO:0000313" key="2">
    <source>
        <dbReference type="EMBL" id="HGY10183.1"/>
    </source>
</evidence>
<proteinExistence type="predicted"/>
<dbReference type="GO" id="GO:0016787">
    <property type="term" value="F:hydrolase activity"/>
    <property type="evidence" value="ECO:0007669"/>
    <property type="project" value="UniProtKB-KW"/>
</dbReference>
<organism evidence="2">
    <name type="scientific">Oceanithermus profundus</name>
    <dbReference type="NCBI Taxonomy" id="187137"/>
    <lineage>
        <taxon>Bacteria</taxon>
        <taxon>Thermotogati</taxon>
        <taxon>Deinococcota</taxon>
        <taxon>Deinococci</taxon>
        <taxon>Thermales</taxon>
        <taxon>Thermaceae</taxon>
        <taxon>Oceanithermus</taxon>
    </lineage>
</organism>
<sequence>MARKFEERALEREGVRLRILVWPGDLDALPVVFLPGFLGPPESYAVEAAYLAPRAVAALGLRGSPGAGRPPSGWRADDFYDDLVFLIEHLGYPRFFLSAYSANVPLALRYAAGHSERLAGLVLIDYGPEQPAARPAWAEQLRDRLPEDALRAFLREFMGYDAAPLLERVRAPVLILRGDPEEGSLLSEADAQVMRERLPDVREQVFPDAGHEVWEPEPHTYIEALAGFFTEVERRG</sequence>
<protein>
    <submittedName>
        <fullName evidence="2">Alpha/beta fold hydrolase</fullName>
    </submittedName>
</protein>
<dbReference type="InterPro" id="IPR050228">
    <property type="entry name" value="Carboxylesterase_BioH"/>
</dbReference>